<gene>
    <name evidence="1" type="ORF">CR105_00885</name>
</gene>
<dbReference type="AlphaFoldDB" id="A0A2G8TL77"/>
<sequence length="222" mass="23192">MPTALIIGASRGIGREMVRQYLADGWRVIATARDSEHVAALAAMGATAYPLDVLSAESVAGIGWNLDDEKIDVAVLVAGVYGPRDDGFPSEADFDAVMHTNVLAAMRLLPLLGPMVAASRGKLAVLSSKMGSIEARNATGGSLYRASKAALNSVLKDASLTYGPHGATCVAFHPGWVQTDMGGAGAELSVEDSVNDLRVTLLRMTAADNGTFLNHDGTPIPW</sequence>
<dbReference type="NCBIfam" id="NF005403">
    <property type="entry name" value="PRK06953.1"/>
    <property type="match status" value="1"/>
</dbReference>
<dbReference type="InterPro" id="IPR002347">
    <property type="entry name" value="SDR_fam"/>
</dbReference>
<evidence type="ECO:0000313" key="1">
    <source>
        <dbReference type="EMBL" id="PIL46744.1"/>
    </source>
</evidence>
<name>A0A2G8TL77_9BURK</name>
<dbReference type="EMBL" id="PDOC01000001">
    <property type="protein sequence ID" value="PIL46744.1"/>
    <property type="molecule type" value="Genomic_DNA"/>
</dbReference>
<dbReference type="GO" id="GO:0016616">
    <property type="term" value="F:oxidoreductase activity, acting on the CH-OH group of donors, NAD or NADP as acceptor"/>
    <property type="evidence" value="ECO:0007669"/>
    <property type="project" value="TreeGrafter"/>
</dbReference>
<dbReference type="InterPro" id="IPR036291">
    <property type="entry name" value="NAD(P)-bd_dom_sf"/>
</dbReference>
<keyword evidence="2" id="KW-1185">Reference proteome</keyword>
<dbReference type="OrthoDB" id="5786478at2"/>
<dbReference type="Gene3D" id="3.40.50.720">
    <property type="entry name" value="NAD(P)-binding Rossmann-like Domain"/>
    <property type="match status" value="1"/>
</dbReference>
<dbReference type="PANTHER" id="PTHR45458">
    <property type="entry name" value="SHORT-CHAIN DEHYDROGENASE/REDUCTASE SDR"/>
    <property type="match status" value="1"/>
</dbReference>
<reference evidence="1 2" key="1">
    <citation type="submission" date="2017-10" db="EMBL/GenBank/DDBJ databases">
        <title>Massilia psychrophilum sp. nov., a novel purple-pigmented bacterium isolated from Tianshan glacier, Xinjiang Municipality, China.</title>
        <authorList>
            <person name="Wang H."/>
        </authorList>
    </citation>
    <scope>NUCLEOTIDE SEQUENCE [LARGE SCALE GENOMIC DNA]</scope>
    <source>
        <strain evidence="1 2">JCM 30074</strain>
    </source>
</reference>
<evidence type="ECO:0000313" key="2">
    <source>
        <dbReference type="Proteomes" id="UP000230390"/>
    </source>
</evidence>
<dbReference type="SUPFAM" id="SSF51735">
    <property type="entry name" value="NAD(P)-binding Rossmann-fold domains"/>
    <property type="match status" value="1"/>
</dbReference>
<dbReference type="CDD" id="cd05325">
    <property type="entry name" value="carb_red_sniffer_like_SDR_c"/>
    <property type="match status" value="1"/>
</dbReference>
<dbReference type="PANTHER" id="PTHR45458:SF1">
    <property type="entry name" value="SHORT CHAIN DEHYDROGENASE"/>
    <property type="match status" value="1"/>
</dbReference>
<protein>
    <submittedName>
        <fullName evidence="1">Short chain dehydrogenase</fullName>
    </submittedName>
</protein>
<organism evidence="1 2">
    <name type="scientific">Massilia eurypsychrophila</name>
    <dbReference type="NCBI Taxonomy" id="1485217"/>
    <lineage>
        <taxon>Bacteria</taxon>
        <taxon>Pseudomonadati</taxon>
        <taxon>Pseudomonadota</taxon>
        <taxon>Betaproteobacteria</taxon>
        <taxon>Burkholderiales</taxon>
        <taxon>Oxalobacteraceae</taxon>
        <taxon>Telluria group</taxon>
        <taxon>Massilia</taxon>
    </lineage>
</organism>
<comment type="caution">
    <text evidence="1">The sequence shown here is derived from an EMBL/GenBank/DDBJ whole genome shotgun (WGS) entry which is preliminary data.</text>
</comment>
<dbReference type="RefSeq" id="WP_099786546.1">
    <property type="nucleotide sequence ID" value="NZ_JBHLYV010000100.1"/>
</dbReference>
<accession>A0A2G8TL77</accession>
<dbReference type="PRINTS" id="PR00081">
    <property type="entry name" value="GDHRDH"/>
</dbReference>
<dbReference type="Proteomes" id="UP000230390">
    <property type="component" value="Unassembled WGS sequence"/>
</dbReference>
<proteinExistence type="predicted"/>
<dbReference type="InterPro" id="IPR052184">
    <property type="entry name" value="SDR_enzymes"/>
</dbReference>
<dbReference type="Pfam" id="PF00106">
    <property type="entry name" value="adh_short"/>
    <property type="match status" value="1"/>
</dbReference>